<dbReference type="InterPro" id="IPR050943">
    <property type="entry name" value="Glycosyltr_29_Sialyltrsf"/>
</dbReference>
<proteinExistence type="inferred from homology"/>
<keyword evidence="4" id="KW-0808">Transferase</keyword>
<accession>A0AAX4PDD9</accession>
<gene>
    <name evidence="13" type="ORF">HKI87_08g55610</name>
</gene>
<name>A0AAX4PDD9_9CHLO</name>
<keyword evidence="5" id="KW-0812">Transmembrane</keyword>
<feature type="disulfide bond" evidence="11">
    <location>
        <begin position="234"/>
        <end position="393"/>
    </location>
</feature>
<organism evidence="13 14">
    <name type="scientific">Chloropicon roscoffensis</name>
    <dbReference type="NCBI Taxonomy" id="1461544"/>
    <lineage>
        <taxon>Eukaryota</taxon>
        <taxon>Viridiplantae</taxon>
        <taxon>Chlorophyta</taxon>
        <taxon>Chloropicophyceae</taxon>
        <taxon>Chloropicales</taxon>
        <taxon>Chloropicaceae</taxon>
        <taxon>Chloropicon</taxon>
    </lineage>
</organism>
<dbReference type="GO" id="GO:0003828">
    <property type="term" value="F:alpha-N-acetylneuraminate alpha-2,8-sialyltransferase activity"/>
    <property type="evidence" value="ECO:0007669"/>
    <property type="project" value="TreeGrafter"/>
</dbReference>
<sequence length="456" mass="50532">MRRRRGPNSARRRRLRALAKLLALVLLLAPCLYVALKTRPTVRGNPVELASMDQTARADDDGFGSSRVDLTVEIEGAVAATVGNDTAEEEASAAVQQEAEPNPQRREIADVFQECLPAKIAEERGQYLIRSSRPKGMSAKEFQSVERCWRRRRRSEPLYPASDLPPLGDIGVRLSDGEVSDLVFVHGQNLGRLGQAIRGGEGKTLTDLVQEAGQFTGLPANATEALGGQRRRDCAVVASGGSLLNQNLGKEIDSHEVVVRINQAPTAKTSVGARTTIRLVNNLWTQTYAKANLAARRARSGTPLEQNATMYITRPRAEDYLKLVRRLSSQQRNDVGVRLVSSRVVSIVRDRILGPYRDLMERRGEDELTAALLEGRDTPSSGLVAVILMIQLCQEVTAYGFSGINDGRSYHYWKSNRQYQNRTHSFSAERALLRRLAHEGYIKFVEGNLDVIKSFV</sequence>
<evidence type="ECO:0000256" key="2">
    <source>
        <dbReference type="ARBA" id="ARBA00006003"/>
    </source>
</evidence>
<protein>
    <submittedName>
        <fullName evidence="13">Sialyltransferase</fullName>
    </submittedName>
</protein>
<dbReference type="EMBL" id="CP151508">
    <property type="protein sequence ID" value="WZN64007.1"/>
    <property type="molecule type" value="Genomic_DNA"/>
</dbReference>
<evidence type="ECO:0000256" key="11">
    <source>
        <dbReference type="PIRSR" id="PIRSR005557-2"/>
    </source>
</evidence>
<evidence type="ECO:0000313" key="13">
    <source>
        <dbReference type="EMBL" id="WZN64007.1"/>
    </source>
</evidence>
<dbReference type="Gene3D" id="3.90.1480.20">
    <property type="entry name" value="Glycosyl transferase family 29"/>
    <property type="match status" value="1"/>
</dbReference>
<evidence type="ECO:0000256" key="1">
    <source>
        <dbReference type="ARBA" id="ARBA00004323"/>
    </source>
</evidence>
<dbReference type="PANTHER" id="PTHR11987">
    <property type="entry name" value="ALPHA-2,8-SIALYLTRANSFERASE"/>
    <property type="match status" value="1"/>
</dbReference>
<keyword evidence="10" id="KW-0325">Glycoprotein</keyword>
<dbReference type="GO" id="GO:0000139">
    <property type="term" value="C:Golgi membrane"/>
    <property type="evidence" value="ECO:0007669"/>
    <property type="project" value="UniProtKB-SubCell"/>
</dbReference>
<reference evidence="13 14" key="1">
    <citation type="submission" date="2024-03" db="EMBL/GenBank/DDBJ databases">
        <title>Complete genome sequence of the green alga Chloropicon roscoffensis RCC1871.</title>
        <authorList>
            <person name="Lemieux C."/>
            <person name="Pombert J.-F."/>
            <person name="Otis C."/>
            <person name="Turmel M."/>
        </authorList>
    </citation>
    <scope>NUCLEOTIDE SEQUENCE [LARGE SCALE GENOMIC DNA]</scope>
    <source>
        <strain evidence="13 14">RCC1871</strain>
    </source>
</reference>
<dbReference type="AlphaFoldDB" id="A0AAX4PDD9"/>
<keyword evidence="9" id="KW-0472">Membrane</keyword>
<evidence type="ECO:0000256" key="8">
    <source>
        <dbReference type="ARBA" id="ARBA00023034"/>
    </source>
</evidence>
<evidence type="ECO:0000256" key="9">
    <source>
        <dbReference type="ARBA" id="ARBA00023136"/>
    </source>
</evidence>
<evidence type="ECO:0000256" key="5">
    <source>
        <dbReference type="ARBA" id="ARBA00022692"/>
    </source>
</evidence>
<evidence type="ECO:0000256" key="3">
    <source>
        <dbReference type="ARBA" id="ARBA00022676"/>
    </source>
</evidence>
<keyword evidence="6" id="KW-0735">Signal-anchor</keyword>
<keyword evidence="8" id="KW-0333">Golgi apparatus</keyword>
<dbReference type="PANTHER" id="PTHR11987:SF53">
    <property type="entry name" value="ALPHA-2,8-SIALYLTRANSFERASE 8F-LIKE"/>
    <property type="match status" value="1"/>
</dbReference>
<evidence type="ECO:0000256" key="4">
    <source>
        <dbReference type="ARBA" id="ARBA00022679"/>
    </source>
</evidence>
<keyword evidence="14" id="KW-1185">Reference proteome</keyword>
<dbReference type="InterPro" id="IPR038578">
    <property type="entry name" value="GT29-like_sf"/>
</dbReference>
<keyword evidence="3 13" id="KW-0328">Glycosyltransferase</keyword>
<evidence type="ECO:0000256" key="6">
    <source>
        <dbReference type="ARBA" id="ARBA00022968"/>
    </source>
</evidence>
<dbReference type="Proteomes" id="UP001472866">
    <property type="component" value="Chromosome 08"/>
</dbReference>
<keyword evidence="7" id="KW-1133">Transmembrane helix</keyword>
<dbReference type="CDD" id="cd19952">
    <property type="entry name" value="GT29"/>
    <property type="match status" value="1"/>
</dbReference>
<evidence type="ECO:0000256" key="10">
    <source>
        <dbReference type="ARBA" id="ARBA00023180"/>
    </source>
</evidence>
<dbReference type="GO" id="GO:0009311">
    <property type="term" value="P:oligosaccharide metabolic process"/>
    <property type="evidence" value="ECO:0007669"/>
    <property type="project" value="TreeGrafter"/>
</dbReference>
<feature type="region of interest" description="Disordered" evidence="12">
    <location>
        <begin position="85"/>
        <end position="104"/>
    </location>
</feature>
<dbReference type="Pfam" id="PF00777">
    <property type="entry name" value="Glyco_transf_29"/>
    <property type="match status" value="1"/>
</dbReference>
<comment type="similarity">
    <text evidence="2">Belongs to the glycosyltransferase 29 family.</text>
</comment>
<dbReference type="InterPro" id="IPR001675">
    <property type="entry name" value="Glyco_trans_29"/>
</dbReference>
<evidence type="ECO:0000256" key="12">
    <source>
        <dbReference type="SAM" id="MobiDB-lite"/>
    </source>
</evidence>
<evidence type="ECO:0000256" key="7">
    <source>
        <dbReference type="ARBA" id="ARBA00022989"/>
    </source>
</evidence>
<dbReference type="GO" id="GO:0006491">
    <property type="term" value="P:N-glycan processing"/>
    <property type="evidence" value="ECO:0007669"/>
    <property type="project" value="TreeGrafter"/>
</dbReference>
<comment type="subcellular location">
    <subcellularLocation>
        <location evidence="1">Golgi apparatus membrane</location>
        <topology evidence="1">Single-pass type II membrane protein</topology>
    </subcellularLocation>
</comment>
<evidence type="ECO:0000313" key="14">
    <source>
        <dbReference type="Proteomes" id="UP001472866"/>
    </source>
</evidence>